<organism evidence="2">
    <name type="scientific">marine sediment metagenome</name>
    <dbReference type="NCBI Taxonomy" id="412755"/>
    <lineage>
        <taxon>unclassified sequences</taxon>
        <taxon>metagenomes</taxon>
        <taxon>ecological metagenomes</taxon>
    </lineage>
</organism>
<keyword evidence="1" id="KW-1133">Transmembrane helix</keyword>
<evidence type="ECO:0000313" key="2">
    <source>
        <dbReference type="EMBL" id="KKL91430.1"/>
    </source>
</evidence>
<reference evidence="2" key="1">
    <citation type="journal article" date="2015" name="Nature">
        <title>Complex archaea that bridge the gap between prokaryotes and eukaryotes.</title>
        <authorList>
            <person name="Spang A."/>
            <person name="Saw J.H."/>
            <person name="Jorgensen S.L."/>
            <person name="Zaremba-Niedzwiedzka K."/>
            <person name="Martijn J."/>
            <person name="Lind A.E."/>
            <person name="van Eijk R."/>
            <person name="Schleper C."/>
            <person name="Guy L."/>
            <person name="Ettema T.J."/>
        </authorList>
    </citation>
    <scope>NUCLEOTIDE SEQUENCE</scope>
</reference>
<accession>A0A0F9IC87</accession>
<name>A0A0F9IC87_9ZZZZ</name>
<keyword evidence="1" id="KW-0472">Membrane</keyword>
<protein>
    <submittedName>
        <fullName evidence="2">Uncharacterized protein</fullName>
    </submittedName>
</protein>
<sequence>MGNSSSQTLKQYLTNNVNYTQSVSATLRLQNNSTITSVTVNKIDIENGGPQCCDFIDAEGNPIRNRDGTVATIPGCTGQAILNCEGKGLHITQIAGNDTNVVQEVSSEFAQQLSTQLQNTAQADITNALDQLQQNDLFSGAFDSSRQDVETNITNNINTTLSSNTVLNIVNSAVVNSKSENNTQIINCGIITGDGCNFDQDASTKVLVRNILTSIGDLTQSDAQINDFYTKLNNALTNKQEGIVGTIATVFNNFFEMLGRAGLLILIGGAVVVFILVLLIVAFIFFRKHGVAPMPPTQQ</sequence>
<evidence type="ECO:0000256" key="1">
    <source>
        <dbReference type="SAM" id="Phobius"/>
    </source>
</evidence>
<feature type="transmembrane region" description="Helical" evidence="1">
    <location>
        <begin position="263"/>
        <end position="286"/>
    </location>
</feature>
<comment type="caution">
    <text evidence="2">The sequence shown here is derived from an EMBL/GenBank/DDBJ whole genome shotgun (WGS) entry which is preliminary data.</text>
</comment>
<dbReference type="AlphaFoldDB" id="A0A0F9IC87"/>
<gene>
    <name evidence="2" type="ORF">LCGC14_1894760</name>
</gene>
<keyword evidence="1" id="KW-0812">Transmembrane</keyword>
<dbReference type="EMBL" id="LAZR01019732">
    <property type="protein sequence ID" value="KKL91430.1"/>
    <property type="molecule type" value="Genomic_DNA"/>
</dbReference>
<proteinExistence type="predicted"/>